<keyword evidence="5" id="KW-0812">Transmembrane</keyword>
<evidence type="ECO:0000313" key="11">
    <source>
        <dbReference type="Proteomes" id="UP000593892"/>
    </source>
</evidence>
<feature type="modified residue" description="4-aspartylphosphate" evidence="4">
    <location>
        <position position="733"/>
    </location>
</feature>
<feature type="transmembrane region" description="Helical" evidence="5">
    <location>
        <begin position="252"/>
        <end position="281"/>
    </location>
</feature>
<dbReference type="Proteomes" id="UP000593892">
    <property type="component" value="Chromosome"/>
</dbReference>
<dbReference type="Gene3D" id="1.10.287.130">
    <property type="match status" value="1"/>
</dbReference>
<reference evidence="10 11" key="1">
    <citation type="submission" date="2020-10" db="EMBL/GenBank/DDBJ databases">
        <title>Complete genome sequence of Paludibaculum fermentans P105T, a facultatively anaerobic acidobacterium capable of dissimilatory Fe(III) reduction.</title>
        <authorList>
            <person name="Dedysh S.N."/>
            <person name="Beletsky A.V."/>
            <person name="Kulichevskaya I.S."/>
            <person name="Mardanov A.V."/>
            <person name="Ravin N.V."/>
        </authorList>
    </citation>
    <scope>NUCLEOTIDE SEQUENCE [LARGE SCALE GENOMIC DNA]</scope>
    <source>
        <strain evidence="10 11">P105</strain>
    </source>
</reference>
<dbReference type="SUPFAM" id="SSF47384">
    <property type="entry name" value="Homodimeric domain of signal transducing histidine kinase"/>
    <property type="match status" value="1"/>
</dbReference>
<feature type="transmembrane region" description="Helical" evidence="5">
    <location>
        <begin position="97"/>
        <end position="116"/>
    </location>
</feature>
<name>A0A7S7SII3_PALFE</name>
<dbReference type="InterPro" id="IPR003661">
    <property type="entry name" value="HisK_dim/P_dom"/>
</dbReference>
<dbReference type="PANTHER" id="PTHR43065">
    <property type="entry name" value="SENSOR HISTIDINE KINASE"/>
    <property type="match status" value="1"/>
</dbReference>
<feature type="transmembrane region" description="Helical" evidence="5">
    <location>
        <begin position="209"/>
        <end position="232"/>
    </location>
</feature>
<evidence type="ECO:0000259" key="7">
    <source>
        <dbReference type="PROSITE" id="PS50110"/>
    </source>
</evidence>
<gene>
    <name evidence="10" type="ORF">IRI77_23200</name>
</gene>
<dbReference type="InterPro" id="IPR036890">
    <property type="entry name" value="HATPase_C_sf"/>
</dbReference>
<evidence type="ECO:0000256" key="1">
    <source>
        <dbReference type="ARBA" id="ARBA00000085"/>
    </source>
</evidence>
<organism evidence="10 11">
    <name type="scientific">Paludibaculum fermentans</name>
    <dbReference type="NCBI Taxonomy" id="1473598"/>
    <lineage>
        <taxon>Bacteria</taxon>
        <taxon>Pseudomonadati</taxon>
        <taxon>Acidobacteriota</taxon>
        <taxon>Terriglobia</taxon>
        <taxon>Bryobacterales</taxon>
        <taxon>Bryobacteraceae</taxon>
        <taxon>Paludibaculum</taxon>
    </lineage>
</organism>
<dbReference type="Pfam" id="PF02518">
    <property type="entry name" value="HATPase_c"/>
    <property type="match status" value="1"/>
</dbReference>
<dbReference type="PROSITE" id="PS50113">
    <property type="entry name" value="PAC"/>
    <property type="match status" value="1"/>
</dbReference>
<feature type="domain" description="Histidine kinase" evidence="6">
    <location>
        <begin position="440"/>
        <end position="663"/>
    </location>
</feature>
<keyword evidence="5" id="KW-0472">Membrane</keyword>
<keyword evidence="5" id="KW-1133">Transmembrane helix</keyword>
<dbReference type="SMART" id="SM00388">
    <property type="entry name" value="HisKA"/>
    <property type="match status" value="1"/>
</dbReference>
<dbReference type="PANTHER" id="PTHR43065:SF42">
    <property type="entry name" value="TWO-COMPONENT SENSOR PPRA"/>
    <property type="match status" value="1"/>
</dbReference>
<dbReference type="PROSITE" id="PS50112">
    <property type="entry name" value="PAS"/>
    <property type="match status" value="1"/>
</dbReference>
<dbReference type="Gene3D" id="3.40.50.2300">
    <property type="match status" value="1"/>
</dbReference>
<dbReference type="EMBL" id="CP063849">
    <property type="protein sequence ID" value="QOY85718.1"/>
    <property type="molecule type" value="Genomic_DNA"/>
</dbReference>
<dbReference type="CDD" id="cd00130">
    <property type="entry name" value="PAS"/>
    <property type="match status" value="1"/>
</dbReference>
<evidence type="ECO:0000256" key="2">
    <source>
        <dbReference type="ARBA" id="ARBA00012438"/>
    </source>
</evidence>
<dbReference type="GO" id="GO:0000155">
    <property type="term" value="F:phosphorelay sensor kinase activity"/>
    <property type="evidence" value="ECO:0007669"/>
    <property type="project" value="InterPro"/>
</dbReference>
<feature type="domain" description="Response regulatory" evidence="7">
    <location>
        <begin position="684"/>
        <end position="794"/>
    </location>
</feature>
<dbReference type="EC" id="2.7.13.3" evidence="2"/>
<evidence type="ECO:0000259" key="9">
    <source>
        <dbReference type="PROSITE" id="PS50113"/>
    </source>
</evidence>
<feature type="transmembrane region" description="Helical" evidence="5">
    <location>
        <begin position="167"/>
        <end position="188"/>
    </location>
</feature>
<keyword evidence="11" id="KW-1185">Reference proteome</keyword>
<dbReference type="InterPro" id="IPR011006">
    <property type="entry name" value="CheY-like_superfamily"/>
</dbReference>
<dbReference type="SMART" id="SM00448">
    <property type="entry name" value="REC"/>
    <property type="match status" value="1"/>
</dbReference>
<keyword evidence="3 4" id="KW-0597">Phosphoprotein</keyword>
<dbReference type="CDD" id="cd00082">
    <property type="entry name" value="HisKA"/>
    <property type="match status" value="1"/>
</dbReference>
<dbReference type="InterPro" id="IPR013656">
    <property type="entry name" value="PAS_4"/>
</dbReference>
<dbReference type="KEGG" id="pfer:IRI77_23200"/>
<evidence type="ECO:0000256" key="3">
    <source>
        <dbReference type="ARBA" id="ARBA00022553"/>
    </source>
</evidence>
<dbReference type="CDD" id="cd00156">
    <property type="entry name" value="REC"/>
    <property type="match status" value="1"/>
</dbReference>
<dbReference type="Gene3D" id="3.30.450.20">
    <property type="entry name" value="PAS domain"/>
    <property type="match status" value="1"/>
</dbReference>
<dbReference type="InterPro" id="IPR003594">
    <property type="entry name" value="HATPase_dom"/>
</dbReference>
<dbReference type="NCBIfam" id="TIGR00229">
    <property type="entry name" value="sensory_box"/>
    <property type="match status" value="1"/>
</dbReference>
<dbReference type="PROSITE" id="PS50110">
    <property type="entry name" value="RESPONSE_REGULATORY"/>
    <property type="match status" value="1"/>
</dbReference>
<dbReference type="SUPFAM" id="SSF55785">
    <property type="entry name" value="PYP-like sensor domain (PAS domain)"/>
    <property type="match status" value="1"/>
</dbReference>
<dbReference type="Pfam" id="PF08448">
    <property type="entry name" value="PAS_4"/>
    <property type="match status" value="1"/>
</dbReference>
<dbReference type="InterPro" id="IPR000700">
    <property type="entry name" value="PAS-assoc_C"/>
</dbReference>
<dbReference type="InterPro" id="IPR035965">
    <property type="entry name" value="PAS-like_dom_sf"/>
</dbReference>
<dbReference type="InterPro" id="IPR005467">
    <property type="entry name" value="His_kinase_dom"/>
</dbReference>
<comment type="catalytic activity">
    <reaction evidence="1">
        <text>ATP + protein L-histidine = ADP + protein N-phospho-L-histidine.</text>
        <dbReference type="EC" id="2.7.13.3"/>
    </reaction>
</comment>
<dbReference type="PRINTS" id="PR00344">
    <property type="entry name" value="BCTRLSENSOR"/>
</dbReference>
<dbReference type="SMART" id="SM00387">
    <property type="entry name" value="HATPase_c"/>
    <property type="match status" value="1"/>
</dbReference>
<feature type="transmembrane region" description="Helical" evidence="5">
    <location>
        <begin position="128"/>
        <end position="147"/>
    </location>
</feature>
<dbReference type="InterPro" id="IPR004358">
    <property type="entry name" value="Sig_transdc_His_kin-like_C"/>
</dbReference>
<protein>
    <recommendedName>
        <fullName evidence="2">histidine kinase</fullName>
        <ecNumber evidence="2">2.7.13.3</ecNumber>
    </recommendedName>
</protein>
<dbReference type="AlphaFoldDB" id="A0A7S7SII3"/>
<dbReference type="SMART" id="SM00091">
    <property type="entry name" value="PAS"/>
    <property type="match status" value="1"/>
</dbReference>
<dbReference type="Pfam" id="PF00072">
    <property type="entry name" value="Response_reg"/>
    <property type="match status" value="1"/>
</dbReference>
<dbReference type="PROSITE" id="PS50109">
    <property type="entry name" value="HIS_KIN"/>
    <property type="match status" value="1"/>
</dbReference>
<dbReference type="SUPFAM" id="SSF55874">
    <property type="entry name" value="ATPase domain of HSP90 chaperone/DNA topoisomerase II/histidine kinase"/>
    <property type="match status" value="1"/>
</dbReference>
<proteinExistence type="predicted"/>
<feature type="domain" description="PAC" evidence="9">
    <location>
        <begin position="375"/>
        <end position="427"/>
    </location>
</feature>
<evidence type="ECO:0000259" key="6">
    <source>
        <dbReference type="PROSITE" id="PS50109"/>
    </source>
</evidence>
<dbReference type="InterPro" id="IPR036097">
    <property type="entry name" value="HisK_dim/P_sf"/>
</dbReference>
<feature type="domain" description="PAS" evidence="8">
    <location>
        <begin position="301"/>
        <end position="372"/>
    </location>
</feature>
<dbReference type="Pfam" id="PF00512">
    <property type="entry name" value="HisKA"/>
    <property type="match status" value="1"/>
</dbReference>
<evidence type="ECO:0000256" key="5">
    <source>
        <dbReference type="SAM" id="Phobius"/>
    </source>
</evidence>
<dbReference type="SUPFAM" id="SSF52172">
    <property type="entry name" value="CheY-like"/>
    <property type="match status" value="1"/>
</dbReference>
<evidence type="ECO:0000256" key="4">
    <source>
        <dbReference type="PROSITE-ProRule" id="PRU00169"/>
    </source>
</evidence>
<dbReference type="InterPro" id="IPR000014">
    <property type="entry name" value="PAS"/>
</dbReference>
<sequence length="808" mass="88155">MWMLFQCGLWRQRPALLLLAGCVGFTGLSWLYGFSSVSMPLNRVAVGDWRIAIFPPFAAGIVLMFWFGLEYALLPVIAACLGIGVAVHVPLRWLAPFSLVDASALTILAIVYRLSGLPYQFRNAAARLGYFMSALLCTLVASSGSFFLSQMSDAQAQVTLAQWEAWWLGALVDAAAAAVILHLCSPAVERWKQRNFGLLNQAPVSARTVFAGVLAGAVILAVIMFGVTDMMWHRLEATFHSGSAERIGRNLLVLSMLWTLMSRVTMSLILALCGGGIVLAWKWNRDLQHEASRRVREVDEVERRFRTTFAEAPLGIAHVSTTGAFILANNQFCEIFGYAWEELRGMNYLDIVDPKEHAVARQRAFDLVIGEARHHDFERAFVAKSGDAVWARARISIALTPDGSPDYCIVLLEDIRQRKEMEEQIRQTSKMEAVGRLAGGVAHDFNNLLTAILGFNEIARNQAGRGQSPTSSLEQVKKAAERAAELTRQLLTFSRRQITQPRLLDLNLEIRETLQLLPPLLGARIEVTFQPAAQLPVILADPSQISQILVNLAANAKDAMPGGGRIALRTYISRIESGHTGDLTGLLPGPHVTLEFRDSGAGIANDLLPKIFEPFFTTKETGRGTGLGLATVYGIVRQNQGAIEVHSEPGQGTQFLIHFPARTGVASPAGQAETAPAEAGTGARILLVEDEQAVREFLATALDRSGFQVQPAGSGAEALELFAGRTFDLVVTDVVMPRMTGVDMVRQMRAINPEIPVLFMSGYSHETRIESLPGRFIPKPFTIDALIDEMRAAIAGVPASSSPPHSAV</sequence>
<dbReference type="Gene3D" id="3.30.565.10">
    <property type="entry name" value="Histidine kinase-like ATPase, C-terminal domain"/>
    <property type="match status" value="1"/>
</dbReference>
<evidence type="ECO:0000313" key="10">
    <source>
        <dbReference type="EMBL" id="QOY85718.1"/>
    </source>
</evidence>
<dbReference type="InterPro" id="IPR001789">
    <property type="entry name" value="Sig_transdc_resp-reg_receiver"/>
</dbReference>
<evidence type="ECO:0000259" key="8">
    <source>
        <dbReference type="PROSITE" id="PS50112"/>
    </source>
</evidence>
<accession>A0A7S7SII3</accession>